<evidence type="ECO:0000313" key="1">
    <source>
        <dbReference type="EMBL" id="KAJ3552509.1"/>
    </source>
</evidence>
<accession>A0ACC1T3Z9</accession>
<gene>
    <name evidence="1" type="ORF">NM688_g4114</name>
</gene>
<sequence length="271" mass="29715">MVPLTEFIAPTVGIVIPLSLMLSGVLSVQVFYYLSEYEEDSPLMKGFVIFVWLVENAQSAFCIHVIHTYISDGFEDILGIAQIIWSVGLYVGMEVLLIALIQSFYVYRAWHVGKKRWIVAVIPGVTLALRAGFGFGTAVLSYKHPTWESFREARAVKYTVNTALALGIVVDLMVALFLVYELRSEARSSPGASVPYLQTIMIYIIGTGASTFLNARKRLRNAISPAQVFDSGAASSGSGTTHRKTQHPQPVAISTQGDNIATYGDTKRVIA</sequence>
<name>A0ACC1T3Z9_9APHY</name>
<reference evidence="1" key="1">
    <citation type="submission" date="2022-07" db="EMBL/GenBank/DDBJ databases">
        <title>Genome Sequence of Phlebia brevispora.</title>
        <authorList>
            <person name="Buettner E."/>
        </authorList>
    </citation>
    <scope>NUCLEOTIDE SEQUENCE</scope>
    <source>
        <strain evidence="1">MPL23</strain>
    </source>
</reference>
<dbReference type="Proteomes" id="UP001148662">
    <property type="component" value="Unassembled WGS sequence"/>
</dbReference>
<evidence type="ECO:0000313" key="2">
    <source>
        <dbReference type="Proteomes" id="UP001148662"/>
    </source>
</evidence>
<keyword evidence="2" id="KW-1185">Reference proteome</keyword>
<comment type="caution">
    <text evidence="1">The sequence shown here is derived from an EMBL/GenBank/DDBJ whole genome shotgun (WGS) entry which is preliminary data.</text>
</comment>
<proteinExistence type="predicted"/>
<organism evidence="1 2">
    <name type="scientific">Phlebia brevispora</name>
    <dbReference type="NCBI Taxonomy" id="194682"/>
    <lineage>
        <taxon>Eukaryota</taxon>
        <taxon>Fungi</taxon>
        <taxon>Dikarya</taxon>
        <taxon>Basidiomycota</taxon>
        <taxon>Agaricomycotina</taxon>
        <taxon>Agaricomycetes</taxon>
        <taxon>Polyporales</taxon>
        <taxon>Meruliaceae</taxon>
        <taxon>Phlebia</taxon>
    </lineage>
</organism>
<protein>
    <submittedName>
        <fullName evidence="1">Uncharacterized protein</fullName>
    </submittedName>
</protein>
<dbReference type="EMBL" id="JANHOG010000652">
    <property type="protein sequence ID" value="KAJ3552509.1"/>
    <property type="molecule type" value="Genomic_DNA"/>
</dbReference>